<dbReference type="PANTHER" id="PTHR33121:SF19">
    <property type="entry name" value="CYCLIC DI-GMP PHOSPHODIESTERASE PA2567"/>
    <property type="match status" value="1"/>
</dbReference>
<name>A0AAJ2BM08_9PSED</name>
<dbReference type="RefSeq" id="WP_309755234.1">
    <property type="nucleotide sequence ID" value="NZ_JAVJAF010000001.1"/>
</dbReference>
<dbReference type="InterPro" id="IPR001633">
    <property type="entry name" value="EAL_dom"/>
</dbReference>
<dbReference type="SMART" id="SM00267">
    <property type="entry name" value="GGDEF"/>
    <property type="match status" value="1"/>
</dbReference>
<dbReference type="Pfam" id="PF00563">
    <property type="entry name" value="EAL"/>
    <property type="match status" value="1"/>
</dbReference>
<dbReference type="SMART" id="SM00304">
    <property type="entry name" value="HAMP"/>
    <property type="match status" value="1"/>
</dbReference>
<dbReference type="SUPFAM" id="SSF141868">
    <property type="entry name" value="EAL domain-like"/>
    <property type="match status" value="1"/>
</dbReference>
<dbReference type="CDD" id="cd06225">
    <property type="entry name" value="HAMP"/>
    <property type="match status" value="1"/>
</dbReference>
<organism evidence="4 5">
    <name type="scientific">Pseudomonas oryzihabitans</name>
    <dbReference type="NCBI Taxonomy" id="47885"/>
    <lineage>
        <taxon>Bacteria</taxon>
        <taxon>Pseudomonadati</taxon>
        <taxon>Pseudomonadota</taxon>
        <taxon>Gammaproteobacteria</taxon>
        <taxon>Pseudomonadales</taxon>
        <taxon>Pseudomonadaceae</taxon>
        <taxon>Pseudomonas</taxon>
    </lineage>
</organism>
<gene>
    <name evidence="4" type="ORF">QE440_000685</name>
</gene>
<dbReference type="PROSITE" id="PS50883">
    <property type="entry name" value="EAL"/>
    <property type="match status" value="1"/>
</dbReference>
<evidence type="ECO:0000259" key="2">
    <source>
        <dbReference type="PROSITE" id="PS50885"/>
    </source>
</evidence>
<dbReference type="PROSITE" id="PS50885">
    <property type="entry name" value="HAMP"/>
    <property type="match status" value="1"/>
</dbReference>
<comment type="caution">
    <text evidence="4">The sequence shown here is derived from an EMBL/GenBank/DDBJ whole genome shotgun (WGS) entry which is preliminary data.</text>
</comment>
<dbReference type="Pfam" id="PF00990">
    <property type="entry name" value="GGDEF"/>
    <property type="match status" value="1"/>
</dbReference>
<evidence type="ECO:0000259" key="3">
    <source>
        <dbReference type="PROSITE" id="PS50887"/>
    </source>
</evidence>
<dbReference type="EMBL" id="JAVJAF010000001">
    <property type="protein sequence ID" value="MDR6232944.1"/>
    <property type="molecule type" value="Genomic_DNA"/>
</dbReference>
<dbReference type="Gene3D" id="3.30.70.270">
    <property type="match status" value="1"/>
</dbReference>
<protein>
    <submittedName>
        <fullName evidence="4">Diguanylate cyclase (GGDEF)-like protein</fullName>
    </submittedName>
</protein>
<feature type="domain" description="GGDEF" evidence="3">
    <location>
        <begin position="319"/>
        <end position="449"/>
    </location>
</feature>
<dbReference type="InterPro" id="IPR003660">
    <property type="entry name" value="HAMP_dom"/>
</dbReference>
<dbReference type="SMART" id="SM00052">
    <property type="entry name" value="EAL"/>
    <property type="match status" value="1"/>
</dbReference>
<feature type="domain" description="EAL" evidence="1">
    <location>
        <begin position="459"/>
        <end position="709"/>
    </location>
</feature>
<evidence type="ECO:0000313" key="5">
    <source>
        <dbReference type="Proteomes" id="UP001268036"/>
    </source>
</evidence>
<dbReference type="GO" id="GO:0016020">
    <property type="term" value="C:membrane"/>
    <property type="evidence" value="ECO:0007669"/>
    <property type="project" value="InterPro"/>
</dbReference>
<dbReference type="InterPro" id="IPR035919">
    <property type="entry name" value="EAL_sf"/>
</dbReference>
<dbReference type="GO" id="GO:0007165">
    <property type="term" value="P:signal transduction"/>
    <property type="evidence" value="ECO:0007669"/>
    <property type="project" value="InterPro"/>
</dbReference>
<accession>A0AAJ2BM08</accession>
<dbReference type="InterPro" id="IPR043128">
    <property type="entry name" value="Rev_trsase/Diguanyl_cyclase"/>
</dbReference>
<dbReference type="Pfam" id="PF00672">
    <property type="entry name" value="HAMP"/>
    <property type="match status" value="1"/>
</dbReference>
<dbReference type="NCBIfam" id="TIGR00254">
    <property type="entry name" value="GGDEF"/>
    <property type="match status" value="1"/>
</dbReference>
<dbReference type="InterPro" id="IPR029787">
    <property type="entry name" value="Nucleotide_cyclase"/>
</dbReference>
<dbReference type="InterPro" id="IPR050706">
    <property type="entry name" value="Cyclic-di-GMP_PDE-like"/>
</dbReference>
<dbReference type="SUPFAM" id="SSF55073">
    <property type="entry name" value="Nucleotide cyclase"/>
    <property type="match status" value="1"/>
</dbReference>
<dbReference type="CDD" id="cd01949">
    <property type="entry name" value="GGDEF"/>
    <property type="match status" value="1"/>
</dbReference>
<dbReference type="Gene3D" id="6.10.340.10">
    <property type="match status" value="1"/>
</dbReference>
<dbReference type="PANTHER" id="PTHR33121">
    <property type="entry name" value="CYCLIC DI-GMP PHOSPHODIESTERASE PDEF"/>
    <property type="match status" value="1"/>
</dbReference>
<reference evidence="4" key="1">
    <citation type="submission" date="2023-08" db="EMBL/GenBank/DDBJ databases">
        <title>Functional and genomic diversity of the sorghum phyllosphere microbiome.</title>
        <authorList>
            <person name="Shade A."/>
        </authorList>
    </citation>
    <scope>NUCLEOTIDE SEQUENCE</scope>
    <source>
        <strain evidence="4">SORGH_AS_0201</strain>
    </source>
</reference>
<feature type="domain" description="HAMP" evidence="2">
    <location>
        <begin position="234"/>
        <end position="285"/>
    </location>
</feature>
<dbReference type="Proteomes" id="UP001268036">
    <property type="component" value="Unassembled WGS sequence"/>
</dbReference>
<evidence type="ECO:0000313" key="4">
    <source>
        <dbReference type="EMBL" id="MDR6232944.1"/>
    </source>
</evidence>
<dbReference type="GO" id="GO:0071111">
    <property type="term" value="F:cyclic-guanylate-specific phosphodiesterase activity"/>
    <property type="evidence" value="ECO:0007669"/>
    <property type="project" value="InterPro"/>
</dbReference>
<dbReference type="AlphaFoldDB" id="A0AAJ2BM08"/>
<evidence type="ECO:0000259" key="1">
    <source>
        <dbReference type="PROSITE" id="PS50883"/>
    </source>
</evidence>
<dbReference type="CDD" id="cd01948">
    <property type="entry name" value="EAL"/>
    <property type="match status" value="1"/>
</dbReference>
<dbReference type="PROSITE" id="PS50887">
    <property type="entry name" value="GGDEF"/>
    <property type="match status" value="1"/>
</dbReference>
<proteinExistence type="predicted"/>
<dbReference type="Gene3D" id="3.20.20.450">
    <property type="entry name" value="EAL domain"/>
    <property type="match status" value="1"/>
</dbReference>
<sequence length="717" mass="79755">MPDASQRVGSAQEIDAEPRLQFKPRSLFAKFLLAFILVDALGTTLFTLHSYQQARSASSQSIDYRLMSAALALPEILGEDYLAQLQDPAQADPQRYRRTLVSLDRYVRKAGLASLYAFVEEGSDIRFIMDSASEEEIRVGYFGDYRQYYDQAPPELGAVFADHKPRFAEYQDGFGNFRSLFLAIPGQHGQVVVIGADMFMEGIEAAEQSALLDSLLIGALIFTLGALVSRILAGALNRYLGRLGQATERIADGDYQLGLKEGQDPVGRLGRAMNQMGAALAARERRISQLAFRDMLTRLPNQVRLVMEIRQRLERAAAARFAVLLLDVANFRTINELLGQEGGDKILRHLARRLRVAAPDENGVARVGADTFVLLLPWFDEGSANAALASLRNLVEKPFVSGNQRLSLHITFGIACYPEHGASAEALLAHAETALQDARRRQLPYAFHDPGQERQRQQGIALLDALDLAMDHDQLRLHLQPKVGLPDGRVMGAEVLLRWQHPELGLLGPEAFVGLAEQSRKICDITLWVLERCMRLQREGQLGALKLNVNLSLLDLEHPAFIARLGRLLDETGALARHFCLEITESRAMSNPVQVLDCLRQLKAMGFELSLDDFGAGHSSLACLSSFPIDELKIDKQFIEHCQLPRDQEVIRLLVQLGHLRGLRVVAEGVETPEALQVLTELGCDQIQGQLVAGALSLEDFQHWYAEQEQGYWQLRA</sequence>
<dbReference type="InterPro" id="IPR000160">
    <property type="entry name" value="GGDEF_dom"/>
</dbReference>